<feature type="region of interest" description="Disordered" evidence="1">
    <location>
        <begin position="35"/>
        <end position="100"/>
    </location>
</feature>
<feature type="compositionally biased region" description="Pro residues" evidence="1">
    <location>
        <begin position="77"/>
        <end position="86"/>
    </location>
</feature>
<reference evidence="2 3" key="1">
    <citation type="submission" date="2024-02" db="EMBL/GenBank/DDBJ databases">
        <authorList>
            <person name="Chen Y."/>
            <person name="Shah S."/>
            <person name="Dougan E. K."/>
            <person name="Thang M."/>
            <person name="Chan C."/>
        </authorList>
    </citation>
    <scope>NUCLEOTIDE SEQUENCE [LARGE SCALE GENOMIC DNA]</scope>
</reference>
<feature type="non-terminal residue" evidence="2">
    <location>
        <position position="1"/>
    </location>
</feature>
<evidence type="ECO:0000313" key="2">
    <source>
        <dbReference type="EMBL" id="CAK9077398.1"/>
    </source>
</evidence>
<evidence type="ECO:0000313" key="3">
    <source>
        <dbReference type="Proteomes" id="UP001642464"/>
    </source>
</evidence>
<name>A0ABP0PMY5_9DINO</name>
<feature type="compositionally biased region" description="Basic and acidic residues" evidence="1">
    <location>
        <begin position="35"/>
        <end position="71"/>
    </location>
</feature>
<proteinExistence type="predicted"/>
<accession>A0ABP0PMY5</accession>
<gene>
    <name evidence="2" type="ORF">SCF082_LOCUS37132</name>
</gene>
<dbReference type="EMBL" id="CAXAMM010037655">
    <property type="protein sequence ID" value="CAK9077398.1"/>
    <property type="molecule type" value="Genomic_DNA"/>
</dbReference>
<evidence type="ECO:0000256" key="1">
    <source>
        <dbReference type="SAM" id="MobiDB-lite"/>
    </source>
</evidence>
<dbReference type="Proteomes" id="UP001642464">
    <property type="component" value="Unassembled WGS sequence"/>
</dbReference>
<organism evidence="2 3">
    <name type="scientific">Durusdinium trenchii</name>
    <dbReference type="NCBI Taxonomy" id="1381693"/>
    <lineage>
        <taxon>Eukaryota</taxon>
        <taxon>Sar</taxon>
        <taxon>Alveolata</taxon>
        <taxon>Dinophyceae</taxon>
        <taxon>Suessiales</taxon>
        <taxon>Symbiodiniaceae</taxon>
        <taxon>Durusdinium</taxon>
    </lineage>
</organism>
<protein>
    <submittedName>
        <fullName evidence="2">Uncharacterized protein</fullName>
    </submittedName>
</protein>
<sequence>VSLRSVVPPDQDESAVVYLQECFTLLEEWITKLRELEAKDGPKSSSARERSPLKRKEEHKEKQIQPERLEKGAVPAKAPPVVPTPKPEAALPVEGREVSR</sequence>
<keyword evidence="3" id="KW-1185">Reference proteome</keyword>
<feature type="non-terminal residue" evidence="2">
    <location>
        <position position="100"/>
    </location>
</feature>
<comment type="caution">
    <text evidence="2">The sequence shown here is derived from an EMBL/GenBank/DDBJ whole genome shotgun (WGS) entry which is preliminary data.</text>
</comment>